<feature type="compositionally biased region" description="Basic and acidic residues" evidence="1">
    <location>
        <begin position="21"/>
        <end position="34"/>
    </location>
</feature>
<evidence type="ECO:0000313" key="3">
    <source>
        <dbReference type="Proteomes" id="UP000298133"/>
    </source>
</evidence>
<keyword evidence="3" id="KW-1185">Reference proteome</keyword>
<accession>A0A4Y8UJW8</accession>
<evidence type="ECO:0000256" key="1">
    <source>
        <dbReference type="SAM" id="MobiDB-lite"/>
    </source>
</evidence>
<name>A0A4Y8UJW8_9GAMM</name>
<dbReference type="AlphaFoldDB" id="A0A4Y8UJW8"/>
<protein>
    <submittedName>
        <fullName evidence="2">Uncharacterized protein</fullName>
    </submittedName>
</protein>
<dbReference type="EMBL" id="SPIA01000001">
    <property type="protein sequence ID" value="TFH68652.1"/>
    <property type="molecule type" value="Genomic_DNA"/>
</dbReference>
<feature type="region of interest" description="Disordered" evidence="1">
    <location>
        <begin position="1"/>
        <end position="34"/>
    </location>
</feature>
<feature type="region of interest" description="Disordered" evidence="1">
    <location>
        <begin position="52"/>
        <end position="78"/>
    </location>
</feature>
<gene>
    <name evidence="2" type="ORF">E3W66_01455</name>
</gene>
<proteinExistence type="predicted"/>
<organism evidence="2 3">
    <name type="scientific">Gammaproteobacteria bacterium LSUCC0057</name>
    <dbReference type="NCBI Taxonomy" id="2559237"/>
    <lineage>
        <taxon>Bacteria</taxon>
        <taxon>Pseudomonadati</taxon>
        <taxon>Pseudomonadota</taxon>
        <taxon>Gammaproteobacteria</taxon>
        <taxon>Cellvibrionales</taxon>
        <taxon>Porticoccaceae</taxon>
        <taxon>SAR92 clade</taxon>
    </lineage>
</organism>
<dbReference type="Proteomes" id="UP000298133">
    <property type="component" value="Unassembled WGS sequence"/>
</dbReference>
<evidence type="ECO:0000313" key="2">
    <source>
        <dbReference type="EMBL" id="TFH68652.1"/>
    </source>
</evidence>
<reference evidence="2 3" key="1">
    <citation type="submission" date="2019-03" db="EMBL/GenBank/DDBJ databases">
        <title>Draft genome of Gammaproteobacteria bacterium LSUCC0057, a member of the SAR92 clade.</title>
        <authorList>
            <person name="Lanclos V.C."/>
            <person name="Doiron C."/>
            <person name="Henson M.W."/>
            <person name="Thrash J.C."/>
        </authorList>
    </citation>
    <scope>NUCLEOTIDE SEQUENCE [LARGE SCALE GENOMIC DNA]</scope>
    <source>
        <strain evidence="2 3">LSUCC0057</strain>
    </source>
</reference>
<comment type="caution">
    <text evidence="2">The sequence shown here is derived from an EMBL/GenBank/DDBJ whole genome shotgun (WGS) entry which is preliminary data.</text>
</comment>
<sequence length="168" mass="18563">MSRGPRLVTRGGAVVPGQPSTERHSEPHKQRASDEIESLLAQLEQTQSALVKQLRDTAASAQAAAPPPPHSAPAGVKTSDKLQIPALSKSVLHEINRQLRDMQKFAESQHQLFSGQPSVDALSQDHLNVVIDKVVERYLPGLRRLLREKIADAVELERQRLAAEKPRR</sequence>